<feature type="transmembrane region" description="Helical" evidence="9">
    <location>
        <begin position="140"/>
        <end position="159"/>
    </location>
</feature>
<keyword evidence="8" id="KW-0813">Transport</keyword>
<evidence type="ECO:0000256" key="5">
    <source>
        <dbReference type="ARBA" id="ARBA00022692"/>
    </source>
</evidence>
<comment type="similarity">
    <text evidence="8">Belongs to the exbB/tolQ family.</text>
</comment>
<feature type="transmembrane region" description="Helical" evidence="9">
    <location>
        <begin position="203"/>
        <end position="221"/>
    </location>
</feature>
<dbReference type="InterPro" id="IPR002898">
    <property type="entry name" value="MotA_ExbB_proton_chnl"/>
</dbReference>
<organism evidence="11 12">
    <name type="scientific">Wenzhouxiangella limi</name>
    <dbReference type="NCBI Taxonomy" id="2707351"/>
    <lineage>
        <taxon>Bacteria</taxon>
        <taxon>Pseudomonadati</taxon>
        <taxon>Pseudomonadota</taxon>
        <taxon>Gammaproteobacteria</taxon>
        <taxon>Chromatiales</taxon>
        <taxon>Wenzhouxiangellaceae</taxon>
        <taxon>Wenzhouxiangella</taxon>
    </lineage>
</organism>
<dbReference type="GO" id="GO:0005886">
    <property type="term" value="C:plasma membrane"/>
    <property type="evidence" value="ECO:0007669"/>
    <property type="project" value="UniProtKB-SubCell"/>
</dbReference>
<keyword evidence="6 9" id="KW-1133">Transmembrane helix</keyword>
<dbReference type="Proteomes" id="UP000484885">
    <property type="component" value="Unassembled WGS sequence"/>
</dbReference>
<dbReference type="EMBL" id="JAAGSC010000040">
    <property type="protein sequence ID" value="NDY95577.1"/>
    <property type="molecule type" value="Genomic_DNA"/>
</dbReference>
<dbReference type="InterPro" id="IPR003400">
    <property type="entry name" value="ExbD"/>
</dbReference>
<feature type="transmembrane region" description="Helical" evidence="9">
    <location>
        <begin position="20"/>
        <end position="39"/>
    </location>
</feature>
<evidence type="ECO:0000256" key="9">
    <source>
        <dbReference type="SAM" id="Phobius"/>
    </source>
</evidence>
<evidence type="ECO:0000256" key="6">
    <source>
        <dbReference type="ARBA" id="ARBA00022989"/>
    </source>
</evidence>
<evidence type="ECO:0000256" key="3">
    <source>
        <dbReference type="ARBA" id="ARBA00005811"/>
    </source>
</evidence>
<comment type="caution">
    <text evidence="11">The sequence shown here is derived from an EMBL/GenBank/DDBJ whole genome shotgun (WGS) entry which is preliminary data.</text>
</comment>
<dbReference type="Pfam" id="PF01618">
    <property type="entry name" value="MotA_ExbB"/>
    <property type="match status" value="1"/>
</dbReference>
<evidence type="ECO:0000313" key="12">
    <source>
        <dbReference type="Proteomes" id="UP000484885"/>
    </source>
</evidence>
<evidence type="ECO:0000256" key="7">
    <source>
        <dbReference type="ARBA" id="ARBA00023136"/>
    </source>
</evidence>
<dbReference type="GO" id="GO:0017038">
    <property type="term" value="P:protein import"/>
    <property type="evidence" value="ECO:0007669"/>
    <property type="project" value="TreeGrafter"/>
</dbReference>
<dbReference type="AlphaFoldDB" id="A0A845UVS8"/>
<proteinExistence type="inferred from homology"/>
<evidence type="ECO:0000259" key="10">
    <source>
        <dbReference type="Pfam" id="PF01618"/>
    </source>
</evidence>
<evidence type="ECO:0000256" key="2">
    <source>
        <dbReference type="ARBA" id="ARBA00004651"/>
    </source>
</evidence>
<dbReference type="GO" id="GO:0022857">
    <property type="term" value="F:transmembrane transporter activity"/>
    <property type="evidence" value="ECO:0007669"/>
    <property type="project" value="InterPro"/>
</dbReference>
<dbReference type="PANTHER" id="PTHR30625:SF18">
    <property type="entry name" value="TONB2 ENERGY TRANSDUCTION SYSTEM INNER MEMBRANE COMPONENT EXBB"/>
    <property type="match status" value="1"/>
</dbReference>
<name>A0A845UVS8_9GAMM</name>
<keyword evidence="4" id="KW-1003">Cell membrane</keyword>
<keyword evidence="7 9" id="KW-0472">Membrane</keyword>
<feature type="domain" description="MotA/TolQ/ExbB proton channel" evidence="10">
    <location>
        <begin position="73"/>
        <end position="170"/>
    </location>
</feature>
<evidence type="ECO:0000256" key="4">
    <source>
        <dbReference type="ARBA" id="ARBA00022475"/>
    </source>
</evidence>
<keyword evidence="12" id="KW-1185">Reference proteome</keyword>
<reference evidence="11 12" key="1">
    <citation type="submission" date="2020-02" db="EMBL/GenBank/DDBJ databases">
        <authorList>
            <person name="Zhang X.-Y."/>
        </authorList>
    </citation>
    <scope>NUCLEOTIDE SEQUENCE [LARGE SCALE GENOMIC DNA]</scope>
    <source>
        <strain evidence="11 12">C33</strain>
    </source>
</reference>
<comment type="subcellular location">
    <subcellularLocation>
        <location evidence="2">Cell membrane</location>
        <topology evidence="2">Multi-pass membrane protein</topology>
    </subcellularLocation>
    <subcellularLocation>
        <location evidence="1">Cell membrane</location>
        <topology evidence="1">Single-pass membrane protein</topology>
    </subcellularLocation>
    <subcellularLocation>
        <location evidence="8">Membrane</location>
        <topology evidence="8">Multi-pass membrane protein</topology>
    </subcellularLocation>
</comment>
<protein>
    <recommendedName>
        <fullName evidence="10">MotA/TolQ/ExbB proton channel domain-containing protein</fullName>
    </recommendedName>
</protein>
<evidence type="ECO:0000313" key="11">
    <source>
        <dbReference type="EMBL" id="NDY95577.1"/>
    </source>
</evidence>
<gene>
    <name evidence="11" type="ORF">G3I74_07550</name>
</gene>
<dbReference type="PANTHER" id="PTHR30625">
    <property type="entry name" value="PROTEIN TOLQ"/>
    <property type="match status" value="1"/>
</dbReference>
<accession>A0A845UVS8</accession>
<feature type="transmembrane region" description="Helical" evidence="9">
    <location>
        <begin position="96"/>
        <end position="120"/>
    </location>
</feature>
<dbReference type="RefSeq" id="WP_164210978.1">
    <property type="nucleotide sequence ID" value="NZ_JAAGSC010000040.1"/>
</dbReference>
<keyword evidence="5 9" id="KW-0812">Transmembrane</keyword>
<evidence type="ECO:0000256" key="8">
    <source>
        <dbReference type="RuleBase" id="RU004057"/>
    </source>
</evidence>
<keyword evidence="8" id="KW-0653">Protein transport</keyword>
<comment type="similarity">
    <text evidence="3">Belongs to the ExbD/TolR family.</text>
</comment>
<evidence type="ECO:0000256" key="1">
    <source>
        <dbReference type="ARBA" id="ARBA00004162"/>
    </source>
</evidence>
<dbReference type="Pfam" id="PF02472">
    <property type="entry name" value="ExbD"/>
    <property type="match status" value="1"/>
</dbReference>
<sequence length="320" mass="34792">MLEHLLPANVIAVIGDYLDAGGPVVVALLASTFLMWLLISERLVYFLFSARRLLKSQEQRWDGLEDHGSWQAHAFRERLISEVRVENERFLGPIKALIVITPLLGLLGTVTGMIEVFQVIVDTGSSNARLMASGISKATIPTMTGLAVSLTGVFSINFLERRNTRSVADLSENLTVEAGLGYGSKRRLTDSDQEAADVNITPLLDIVFILLIFFIVTATFLDEIGIGLTSPNPDPPEELTRPPPTLVLAVRSDGFVMVDDVRMVDPRSVTPIVEAFRAEKPEGVVLLNAAPDAPVETTVLVLDQARLAGVDPALAIQRGQ</sequence>
<dbReference type="InterPro" id="IPR050790">
    <property type="entry name" value="ExbB/TolQ_transport"/>
</dbReference>